<evidence type="ECO:0000256" key="1">
    <source>
        <dbReference type="SAM" id="MobiDB-lite"/>
    </source>
</evidence>
<dbReference type="STRING" id="573729.G2Q131"/>
<dbReference type="HOGENOM" id="CLU_048908_0_0_1"/>
<evidence type="ECO:0000259" key="2">
    <source>
        <dbReference type="SMART" id="SM01373"/>
    </source>
</evidence>
<protein>
    <recommendedName>
        <fullName evidence="2">MAGE domain-containing protein</fullName>
    </recommendedName>
</protein>
<dbReference type="InterPro" id="IPR002190">
    <property type="entry name" value="MHD_dom"/>
</dbReference>
<feature type="region of interest" description="Disordered" evidence="1">
    <location>
        <begin position="289"/>
        <end position="332"/>
    </location>
</feature>
<dbReference type="PANTHER" id="PTHR11736">
    <property type="entry name" value="MELANOMA-ASSOCIATED ANTIGEN MAGE ANTIGEN"/>
    <property type="match status" value="1"/>
</dbReference>
<dbReference type="Proteomes" id="UP000007322">
    <property type="component" value="Chromosome 1"/>
</dbReference>
<dbReference type="GO" id="GO:0006281">
    <property type="term" value="P:DNA repair"/>
    <property type="evidence" value="ECO:0007669"/>
    <property type="project" value="TreeGrafter"/>
</dbReference>
<dbReference type="GeneID" id="11505834"/>
<dbReference type="Gene3D" id="1.10.10.1200">
    <property type="entry name" value="MAGE homology domain, winged helix WH1 motif"/>
    <property type="match status" value="1"/>
</dbReference>
<feature type="region of interest" description="Disordered" evidence="1">
    <location>
        <begin position="1"/>
        <end position="45"/>
    </location>
</feature>
<organism evidence="3 4">
    <name type="scientific">Thermothelomyces thermophilus (strain ATCC 42464 / BCRC 31852 / DSM 1799)</name>
    <name type="common">Sporotrichum thermophile</name>
    <dbReference type="NCBI Taxonomy" id="573729"/>
    <lineage>
        <taxon>Eukaryota</taxon>
        <taxon>Fungi</taxon>
        <taxon>Dikarya</taxon>
        <taxon>Ascomycota</taxon>
        <taxon>Pezizomycotina</taxon>
        <taxon>Sordariomycetes</taxon>
        <taxon>Sordariomycetidae</taxon>
        <taxon>Sordariales</taxon>
        <taxon>Chaetomiaceae</taxon>
        <taxon>Thermothelomyces</taxon>
    </lineage>
</organism>
<evidence type="ECO:0000313" key="4">
    <source>
        <dbReference type="Proteomes" id="UP000007322"/>
    </source>
</evidence>
<dbReference type="Pfam" id="PF01454">
    <property type="entry name" value="MAGE"/>
    <property type="match status" value="1"/>
</dbReference>
<dbReference type="EMBL" id="CP003002">
    <property type="protein sequence ID" value="AEO54930.1"/>
    <property type="molecule type" value="Genomic_DNA"/>
</dbReference>
<dbReference type="VEuPathDB" id="FungiDB:MYCTH_2298143"/>
<dbReference type="InterPro" id="IPR041899">
    <property type="entry name" value="MAGE_WH2"/>
</dbReference>
<dbReference type="GO" id="GO:0005634">
    <property type="term" value="C:nucleus"/>
    <property type="evidence" value="ECO:0007669"/>
    <property type="project" value="TreeGrafter"/>
</dbReference>
<dbReference type="InterPro" id="IPR041898">
    <property type="entry name" value="MAGE_WH1"/>
</dbReference>
<dbReference type="InterPro" id="IPR037445">
    <property type="entry name" value="MAGE"/>
</dbReference>
<feature type="compositionally biased region" description="Basic and acidic residues" evidence="1">
    <location>
        <begin position="35"/>
        <end position="45"/>
    </location>
</feature>
<accession>G2Q131</accession>
<proteinExistence type="predicted"/>
<dbReference type="PANTHER" id="PTHR11736:SF14">
    <property type="entry name" value="NSE3 HOMOLOG, SMC5-SMC6 COMPLEX COMPONENT"/>
    <property type="match status" value="1"/>
</dbReference>
<dbReference type="InParanoid" id="G2Q131"/>
<gene>
    <name evidence="3" type="ORF">MYCTH_2298143</name>
</gene>
<keyword evidence="4" id="KW-1185">Reference proteome</keyword>
<dbReference type="OMA" id="GMQMVEQ"/>
<dbReference type="eggNOG" id="KOG4562">
    <property type="taxonomic scope" value="Eukaryota"/>
</dbReference>
<dbReference type="RefSeq" id="XP_003660175.1">
    <property type="nucleotide sequence ID" value="XM_003660127.1"/>
</dbReference>
<feature type="domain" description="MAGE" evidence="2">
    <location>
        <begin position="53"/>
        <end position="262"/>
    </location>
</feature>
<dbReference type="SMART" id="SM01373">
    <property type="entry name" value="MAGE"/>
    <property type="match status" value="1"/>
</dbReference>
<name>G2Q131_THET4</name>
<dbReference type="KEGG" id="mtm:MYCTH_2298143"/>
<dbReference type="OrthoDB" id="205198at2759"/>
<dbReference type="AlphaFoldDB" id="G2Q131"/>
<reference evidence="3 4" key="1">
    <citation type="journal article" date="2011" name="Nat. Biotechnol.">
        <title>Comparative genomic analysis of the thermophilic biomass-degrading fungi Myceliophthora thermophila and Thielavia terrestris.</title>
        <authorList>
            <person name="Berka R.M."/>
            <person name="Grigoriev I.V."/>
            <person name="Otillar R."/>
            <person name="Salamov A."/>
            <person name="Grimwood J."/>
            <person name="Reid I."/>
            <person name="Ishmael N."/>
            <person name="John T."/>
            <person name="Darmond C."/>
            <person name="Moisan M.-C."/>
            <person name="Henrissat B."/>
            <person name="Coutinho P.M."/>
            <person name="Lombard V."/>
            <person name="Natvig D.O."/>
            <person name="Lindquist E."/>
            <person name="Schmutz J."/>
            <person name="Lucas S."/>
            <person name="Harris P."/>
            <person name="Powlowski J."/>
            <person name="Bellemare A."/>
            <person name="Taylor D."/>
            <person name="Butler G."/>
            <person name="de Vries R.P."/>
            <person name="Allijn I.E."/>
            <person name="van den Brink J."/>
            <person name="Ushinsky S."/>
            <person name="Storms R."/>
            <person name="Powell A.J."/>
            <person name="Paulsen I.T."/>
            <person name="Elbourne L.D.H."/>
            <person name="Baker S.E."/>
            <person name="Magnuson J."/>
            <person name="LaBoissiere S."/>
            <person name="Clutterbuck A.J."/>
            <person name="Martinez D."/>
            <person name="Wogulis M."/>
            <person name="de Leon A.L."/>
            <person name="Rey M.W."/>
            <person name="Tsang A."/>
        </authorList>
    </citation>
    <scope>NUCLEOTIDE SEQUENCE [LARGE SCALE GENOMIC DNA]</scope>
    <source>
        <strain evidence="4">ATCC 42464 / BCRC 31852 / DSM 1799</strain>
    </source>
</reference>
<dbReference type="Gene3D" id="1.10.10.1210">
    <property type="entry name" value="MAGE homology domain, winged helix WH2 motif"/>
    <property type="match status" value="1"/>
</dbReference>
<sequence>MSAQQRRRRLQDDEDEDMQHSPPPSPGDVDEDGDERVGEAGQRDETSQLIKNLVRYALACEYSRAPIRREGIREKVLGSNGREFKRVFAGAQKQLRATFGMEMVELPTKDRNLMTTEQKRKAAKTQSQKEASSNAYVLTSILPEEYTTPAIIAPSKVESADGEASYIALYTTIIAIITLSGGELSDPRLRRHLSRLNAAENMPSMNPHDEIAPSEKTEAVLQRMVKQGYLVRVTESRSAGDDDATTWHVGPRGKVEVDKEAIAAFVRTVYGGSSDELEAKLQASLKIRDRKPGVPGAVEEEAADRPADGDPGPSTRRGTRRRETEAEDEESE</sequence>
<evidence type="ECO:0000313" key="3">
    <source>
        <dbReference type="EMBL" id="AEO54930.1"/>
    </source>
</evidence>